<dbReference type="GO" id="GO:0030288">
    <property type="term" value="C:outer membrane-bounded periplasmic space"/>
    <property type="evidence" value="ECO:0007669"/>
    <property type="project" value="TreeGrafter"/>
</dbReference>
<keyword evidence="8" id="KW-1185">Reference proteome</keyword>
<reference evidence="7 8" key="1">
    <citation type="journal article" date="2011" name="BMC Genomics">
        <title>Genomic insights into an obligate epibiotic bacterial predator: Micavibrio aeruginosavorus ARL-13.</title>
        <authorList>
            <person name="Wang Z."/>
            <person name="Kadouri D."/>
            <person name="Wu M."/>
        </authorList>
    </citation>
    <scope>NUCLEOTIDE SEQUENCE [LARGE SCALE GENOMIC DNA]</scope>
    <source>
        <strain evidence="7 8">ARL-13</strain>
    </source>
</reference>
<keyword evidence="5 6" id="KW-0472">Membrane</keyword>
<dbReference type="HOGENOM" id="CLU_080694_1_0_5"/>
<dbReference type="EMBL" id="CP002382">
    <property type="protein sequence ID" value="AEP08512.1"/>
    <property type="molecule type" value="Genomic_DNA"/>
</dbReference>
<evidence type="ECO:0000313" key="7">
    <source>
        <dbReference type="EMBL" id="AEP08512.1"/>
    </source>
</evidence>
<dbReference type="OrthoDB" id="8441710at2"/>
<dbReference type="Proteomes" id="UP000009286">
    <property type="component" value="Chromosome"/>
</dbReference>
<feature type="transmembrane region" description="Helical" evidence="6">
    <location>
        <begin position="45"/>
        <end position="64"/>
    </location>
</feature>
<evidence type="ECO:0000256" key="3">
    <source>
        <dbReference type="ARBA" id="ARBA00022692"/>
    </source>
</evidence>
<keyword evidence="1" id="KW-1003">Cell membrane</keyword>
<evidence type="ECO:0000256" key="5">
    <source>
        <dbReference type="ARBA" id="ARBA00023136"/>
    </source>
</evidence>
<protein>
    <recommendedName>
        <fullName evidence="9">LPS export ABC transporter periplasmic protein LptC</fullName>
    </recommendedName>
</protein>
<gene>
    <name evidence="7" type="ordered locus">MICA_166</name>
</gene>
<dbReference type="GO" id="GO:0017089">
    <property type="term" value="F:glycolipid transfer activity"/>
    <property type="evidence" value="ECO:0007669"/>
    <property type="project" value="TreeGrafter"/>
</dbReference>
<dbReference type="AlphaFoldDB" id="G2KP04"/>
<dbReference type="InterPro" id="IPR052363">
    <property type="entry name" value="LPS_export_LptC"/>
</dbReference>
<keyword evidence="4 6" id="KW-1133">Transmembrane helix</keyword>
<sequence>MTPGALDSDDHDLDRARLSQLLRPDTRERARLKLTGQRRTFIMRWVRLLLPLAALAIVAVVIAWPKMEDNMAPVRKEEILPQTVGRNELINPRFESEDSDAQPFTVTAISATQDSNDQTLILLNKPKADIKLNSGHWIAGEADQGEYRQEQKNLTLTGNVRLTQDEGYMMETASLFVDMNTRTVRTSDAVRGSGPAGTLQATGMQGDGVSGVLVFTGPATLVLNRSVKGLSQ</sequence>
<dbReference type="Pfam" id="PF06835">
    <property type="entry name" value="LptC"/>
    <property type="match status" value="1"/>
</dbReference>
<dbReference type="STRING" id="856793.MICA_166"/>
<dbReference type="PANTHER" id="PTHR37481:SF1">
    <property type="entry name" value="LIPOPOLYSACCHARIDE EXPORT SYSTEM PROTEIN LPTC"/>
    <property type="match status" value="1"/>
</dbReference>
<dbReference type="InterPro" id="IPR010664">
    <property type="entry name" value="LipoPS_assembly_LptC-rel"/>
</dbReference>
<dbReference type="GO" id="GO:0015221">
    <property type="term" value="F:lipopolysaccharide transmembrane transporter activity"/>
    <property type="evidence" value="ECO:0007669"/>
    <property type="project" value="InterPro"/>
</dbReference>
<evidence type="ECO:0000256" key="1">
    <source>
        <dbReference type="ARBA" id="ARBA00022475"/>
    </source>
</evidence>
<dbReference type="RefSeq" id="WP_014101735.1">
    <property type="nucleotide sequence ID" value="NC_016026.1"/>
</dbReference>
<dbReference type="Gene3D" id="2.60.450.10">
    <property type="entry name" value="Lipopolysaccharide (LPS) transport protein A like domain"/>
    <property type="match status" value="1"/>
</dbReference>
<keyword evidence="3 6" id="KW-0812">Transmembrane</keyword>
<evidence type="ECO:0008006" key="9">
    <source>
        <dbReference type="Google" id="ProtNLM"/>
    </source>
</evidence>
<organism evidence="7 8">
    <name type="scientific">Micavibrio aeruginosavorus (strain ARL-13)</name>
    <dbReference type="NCBI Taxonomy" id="856793"/>
    <lineage>
        <taxon>Bacteria</taxon>
        <taxon>Pseudomonadati</taxon>
        <taxon>Bdellovibrionota</taxon>
        <taxon>Bdellovibrionia</taxon>
        <taxon>Bdellovibrionales</taxon>
        <taxon>Pseudobdellovibrionaceae</taxon>
        <taxon>Micavibrio</taxon>
    </lineage>
</organism>
<evidence type="ECO:0000256" key="6">
    <source>
        <dbReference type="SAM" id="Phobius"/>
    </source>
</evidence>
<evidence type="ECO:0000256" key="2">
    <source>
        <dbReference type="ARBA" id="ARBA00022519"/>
    </source>
</evidence>
<accession>G2KP04</accession>
<proteinExistence type="predicted"/>
<dbReference type="InterPro" id="IPR026265">
    <property type="entry name" value="LptC"/>
</dbReference>
<evidence type="ECO:0000256" key="4">
    <source>
        <dbReference type="ARBA" id="ARBA00022989"/>
    </source>
</evidence>
<dbReference type="GO" id="GO:0005886">
    <property type="term" value="C:plasma membrane"/>
    <property type="evidence" value="ECO:0007669"/>
    <property type="project" value="InterPro"/>
</dbReference>
<evidence type="ECO:0000313" key="8">
    <source>
        <dbReference type="Proteomes" id="UP000009286"/>
    </source>
</evidence>
<dbReference type="PANTHER" id="PTHR37481">
    <property type="entry name" value="LIPOPOLYSACCHARIDE EXPORT SYSTEM PROTEIN LPTC"/>
    <property type="match status" value="1"/>
</dbReference>
<dbReference type="eggNOG" id="COG5375">
    <property type="taxonomic scope" value="Bacteria"/>
</dbReference>
<name>G2KP04_MICAA</name>
<keyword evidence="2" id="KW-0997">Cell inner membrane</keyword>
<dbReference type="NCBIfam" id="TIGR04409">
    <property type="entry name" value="LptC_YrbK"/>
    <property type="match status" value="1"/>
</dbReference>
<dbReference type="KEGG" id="mai:MICA_166"/>